<keyword evidence="7 11" id="KW-0862">Zinc</keyword>
<evidence type="ECO:0000256" key="7">
    <source>
        <dbReference type="ARBA" id="ARBA00022833"/>
    </source>
</evidence>
<evidence type="ECO:0000313" key="13">
    <source>
        <dbReference type="Proteomes" id="UP000681343"/>
    </source>
</evidence>
<feature type="binding site" evidence="11">
    <location>
        <position position="127"/>
    </location>
    <ligand>
        <name>Zn(2+)</name>
        <dbReference type="ChEBI" id="CHEBI:29105"/>
    </ligand>
</feature>
<dbReference type="PANTHER" id="PTHR33202:SF2">
    <property type="entry name" value="FERRIC UPTAKE REGULATION PROTEIN"/>
    <property type="match status" value="1"/>
</dbReference>
<evidence type="ECO:0000256" key="4">
    <source>
        <dbReference type="ARBA" id="ARBA00022490"/>
    </source>
</evidence>
<comment type="subunit">
    <text evidence="3">Homodimer.</text>
</comment>
<keyword evidence="10" id="KW-0804">Transcription</keyword>
<gene>
    <name evidence="12" type="primary">fur</name>
    <name evidence="12" type="ORF">MM35RIKEN_15680</name>
</gene>
<evidence type="ECO:0000256" key="11">
    <source>
        <dbReference type="PIRSR" id="PIRSR602481-1"/>
    </source>
</evidence>
<dbReference type="GO" id="GO:0000976">
    <property type="term" value="F:transcription cis-regulatory region binding"/>
    <property type="evidence" value="ECO:0007669"/>
    <property type="project" value="TreeGrafter"/>
</dbReference>
<dbReference type="GO" id="GO:0045892">
    <property type="term" value="P:negative regulation of DNA-templated transcription"/>
    <property type="evidence" value="ECO:0007669"/>
    <property type="project" value="TreeGrafter"/>
</dbReference>
<feature type="binding site" evidence="11">
    <location>
        <position position="84"/>
    </location>
    <ligand>
        <name>Zn(2+)</name>
        <dbReference type="ChEBI" id="CHEBI:29105"/>
    </ligand>
</feature>
<proteinExistence type="inferred from homology"/>
<comment type="subcellular location">
    <subcellularLocation>
        <location evidence="1">Cytoplasm</location>
    </subcellularLocation>
</comment>
<dbReference type="CDD" id="cd07153">
    <property type="entry name" value="Fur_like"/>
    <property type="match status" value="1"/>
</dbReference>
<keyword evidence="12" id="KW-0614">Plasmid</keyword>
<evidence type="ECO:0000256" key="3">
    <source>
        <dbReference type="ARBA" id="ARBA00011738"/>
    </source>
</evidence>
<evidence type="ECO:0000313" key="12">
    <source>
        <dbReference type="EMBL" id="BCK79376.1"/>
    </source>
</evidence>
<dbReference type="PANTHER" id="PTHR33202">
    <property type="entry name" value="ZINC UPTAKE REGULATION PROTEIN"/>
    <property type="match status" value="1"/>
</dbReference>
<dbReference type="GO" id="GO:0003700">
    <property type="term" value="F:DNA-binding transcription factor activity"/>
    <property type="evidence" value="ECO:0007669"/>
    <property type="project" value="InterPro"/>
</dbReference>
<organism evidence="12 13">
    <name type="scientific">Vescimonas fastidiosa</name>
    <dbReference type="NCBI Taxonomy" id="2714353"/>
    <lineage>
        <taxon>Bacteria</taxon>
        <taxon>Bacillati</taxon>
        <taxon>Bacillota</taxon>
        <taxon>Clostridia</taxon>
        <taxon>Eubacteriales</taxon>
        <taxon>Oscillospiraceae</taxon>
        <taxon>Vescimonas</taxon>
    </lineage>
</organism>
<dbReference type="Proteomes" id="UP000681343">
    <property type="component" value="Plasmid pMM35_01"/>
</dbReference>
<dbReference type="RefSeq" id="WP_212820906.1">
    <property type="nucleotide sequence ID" value="NZ_AP023416.1"/>
</dbReference>
<dbReference type="InterPro" id="IPR002481">
    <property type="entry name" value="FUR"/>
</dbReference>
<keyword evidence="9" id="KW-0238">DNA-binding</keyword>
<dbReference type="Pfam" id="PF01475">
    <property type="entry name" value="FUR"/>
    <property type="match status" value="1"/>
</dbReference>
<dbReference type="InterPro" id="IPR036390">
    <property type="entry name" value="WH_DNA-bd_sf"/>
</dbReference>
<dbReference type="InterPro" id="IPR036388">
    <property type="entry name" value="WH-like_DNA-bd_sf"/>
</dbReference>
<comment type="similarity">
    <text evidence="2">Belongs to the Fur family.</text>
</comment>
<keyword evidence="13" id="KW-1185">Reference proteome</keyword>
<keyword evidence="6 11" id="KW-0479">Metal-binding</keyword>
<reference evidence="12" key="1">
    <citation type="submission" date="2020-09" db="EMBL/GenBank/DDBJ databases">
        <title>New species isolated from human feces.</title>
        <authorList>
            <person name="Kitahara M."/>
            <person name="Shigeno Y."/>
            <person name="Shime M."/>
            <person name="Matsumoto Y."/>
            <person name="Nakamura S."/>
            <person name="Motooka D."/>
            <person name="Fukuoka S."/>
            <person name="Nishikawa H."/>
            <person name="Benno Y."/>
        </authorList>
    </citation>
    <scope>NUCLEOTIDE SEQUENCE</scope>
    <source>
        <strain evidence="12">MM35</strain>
        <plasmid evidence="12">pMM35_01</plasmid>
    </source>
</reference>
<evidence type="ECO:0000256" key="9">
    <source>
        <dbReference type="ARBA" id="ARBA00023125"/>
    </source>
</evidence>
<keyword evidence="8" id="KW-0805">Transcription regulation</keyword>
<keyword evidence="4" id="KW-0963">Cytoplasm</keyword>
<dbReference type="GO" id="GO:1900376">
    <property type="term" value="P:regulation of secondary metabolite biosynthetic process"/>
    <property type="evidence" value="ECO:0007669"/>
    <property type="project" value="TreeGrafter"/>
</dbReference>
<dbReference type="SUPFAM" id="SSF46785">
    <property type="entry name" value="Winged helix' DNA-binding domain"/>
    <property type="match status" value="1"/>
</dbReference>
<evidence type="ECO:0000256" key="10">
    <source>
        <dbReference type="ARBA" id="ARBA00023163"/>
    </source>
</evidence>
<evidence type="ECO:0000256" key="1">
    <source>
        <dbReference type="ARBA" id="ARBA00004496"/>
    </source>
</evidence>
<evidence type="ECO:0000256" key="8">
    <source>
        <dbReference type="ARBA" id="ARBA00023015"/>
    </source>
</evidence>
<dbReference type="GO" id="GO:0008270">
    <property type="term" value="F:zinc ion binding"/>
    <property type="evidence" value="ECO:0007669"/>
    <property type="project" value="TreeGrafter"/>
</dbReference>
<dbReference type="InterPro" id="IPR043135">
    <property type="entry name" value="Fur_C"/>
</dbReference>
<feature type="binding site" evidence="11">
    <location>
        <position position="87"/>
    </location>
    <ligand>
        <name>Zn(2+)</name>
        <dbReference type="ChEBI" id="CHEBI:29105"/>
    </ligand>
</feature>
<dbReference type="Gene3D" id="1.10.10.10">
    <property type="entry name" value="Winged helix-like DNA-binding domain superfamily/Winged helix DNA-binding domain"/>
    <property type="match status" value="1"/>
</dbReference>
<protein>
    <submittedName>
        <fullName evidence="12">Transcriptional repressor</fullName>
    </submittedName>
</protein>
<dbReference type="AlphaFoldDB" id="A0A810Q0E0"/>
<evidence type="ECO:0000256" key="5">
    <source>
        <dbReference type="ARBA" id="ARBA00022491"/>
    </source>
</evidence>
<evidence type="ECO:0000256" key="2">
    <source>
        <dbReference type="ARBA" id="ARBA00007957"/>
    </source>
</evidence>
<sequence>MSYMTRQQGAVLACIASCPGGRATAMELAQRLRQEGQSVGLSTVYRQLEKLVSQGKIHKLLTEEGACYQYCDKTRHTDCFLLQCEGCGTIFHMDCSHLGELYDHLLEGHGFAINPRRTMFYGLCRECREAEK</sequence>
<geneLocation type="plasmid" evidence="12 13">
    <name>pMM35_01</name>
</geneLocation>
<feature type="binding site" evidence="11">
    <location>
        <position position="124"/>
    </location>
    <ligand>
        <name>Zn(2+)</name>
        <dbReference type="ChEBI" id="CHEBI:29105"/>
    </ligand>
</feature>
<dbReference type="EMBL" id="AP023416">
    <property type="protein sequence ID" value="BCK79376.1"/>
    <property type="molecule type" value="Genomic_DNA"/>
</dbReference>
<name>A0A810Q0E0_9FIRM</name>
<comment type="cofactor">
    <cofactor evidence="11">
        <name>Zn(2+)</name>
        <dbReference type="ChEBI" id="CHEBI:29105"/>
    </cofactor>
    <text evidence="11">Binds 1 zinc ion per subunit.</text>
</comment>
<accession>A0A810Q0E0</accession>
<dbReference type="KEGG" id="vfa:MM35RIKEN_15680"/>
<dbReference type="Gene3D" id="3.30.1490.190">
    <property type="match status" value="1"/>
</dbReference>
<evidence type="ECO:0000256" key="6">
    <source>
        <dbReference type="ARBA" id="ARBA00022723"/>
    </source>
</evidence>
<keyword evidence="5" id="KW-0678">Repressor</keyword>
<dbReference type="GO" id="GO:0005829">
    <property type="term" value="C:cytosol"/>
    <property type="evidence" value="ECO:0007669"/>
    <property type="project" value="TreeGrafter"/>
</dbReference>